<gene>
    <name evidence="2" type="ORF">NATSA_14945</name>
</gene>
<dbReference type="InterPro" id="IPR006311">
    <property type="entry name" value="TAT_signal"/>
</dbReference>
<proteinExistence type="predicted"/>
<evidence type="ECO:0000313" key="3">
    <source>
        <dbReference type="Proteomes" id="UP000673975"/>
    </source>
</evidence>
<dbReference type="Proteomes" id="UP000673975">
    <property type="component" value="Unassembled WGS sequence"/>
</dbReference>
<dbReference type="InterPro" id="IPR000683">
    <property type="entry name" value="Gfo/Idh/MocA-like_OxRdtase_N"/>
</dbReference>
<dbReference type="PANTHER" id="PTHR43818:SF9">
    <property type="entry name" value="HYPOTHETICAL OXIDOREDUCTASE"/>
    <property type="match status" value="1"/>
</dbReference>
<dbReference type="PANTHER" id="PTHR43818">
    <property type="entry name" value="BCDNA.GH03377"/>
    <property type="match status" value="1"/>
</dbReference>
<dbReference type="InterPro" id="IPR036291">
    <property type="entry name" value="NAD(P)-bd_dom_sf"/>
</dbReference>
<dbReference type="EMBL" id="JAFIDN010000019">
    <property type="protein sequence ID" value="MBP3193973.1"/>
    <property type="molecule type" value="Genomic_DNA"/>
</dbReference>
<dbReference type="Pfam" id="PF01408">
    <property type="entry name" value="GFO_IDH_MocA"/>
    <property type="match status" value="1"/>
</dbReference>
<keyword evidence="3" id="KW-1185">Reference proteome</keyword>
<reference evidence="2" key="1">
    <citation type="submission" date="2021-02" db="EMBL/GenBank/DDBJ databases">
        <title>Natronogracilivirga saccharolytica gen. nov. sp. nov. a new anaerobic, haloalkiliphilic carbohydrate-fermenting bacterium from soda lake and proposing of Cyclonatronumiaceae fam. nov. in the phylum Balneolaeota.</title>
        <authorList>
            <person name="Zhilina T.N."/>
            <person name="Sorokin D.Y."/>
            <person name="Zavarzina D.G."/>
            <person name="Toshchakov S.V."/>
            <person name="Kublanov I.V."/>
        </authorList>
    </citation>
    <scope>NUCLEOTIDE SEQUENCE</scope>
    <source>
        <strain evidence="2">Z-1702</strain>
    </source>
</reference>
<dbReference type="GO" id="GO:0000166">
    <property type="term" value="F:nucleotide binding"/>
    <property type="evidence" value="ECO:0007669"/>
    <property type="project" value="InterPro"/>
</dbReference>
<organism evidence="2 3">
    <name type="scientific">Natronogracilivirga saccharolytica</name>
    <dbReference type="NCBI Taxonomy" id="2812953"/>
    <lineage>
        <taxon>Bacteria</taxon>
        <taxon>Pseudomonadati</taxon>
        <taxon>Balneolota</taxon>
        <taxon>Balneolia</taxon>
        <taxon>Balneolales</taxon>
        <taxon>Cyclonatronaceae</taxon>
        <taxon>Natronogracilivirga</taxon>
    </lineage>
</organism>
<evidence type="ECO:0000259" key="1">
    <source>
        <dbReference type="Pfam" id="PF01408"/>
    </source>
</evidence>
<protein>
    <submittedName>
        <fullName evidence="2">Gfo/Idh/MocA family oxidoreductase</fullName>
    </submittedName>
</protein>
<dbReference type="AlphaFoldDB" id="A0A8J7SBE3"/>
<dbReference type="InterPro" id="IPR050463">
    <property type="entry name" value="Gfo/Idh/MocA_oxidrdct_glycsds"/>
</dbReference>
<sequence>MAKYNRRNFIKSLAAAGIGSSFIGGFSAFAKESKVRKNTSKIGIIGLDTSHAVHFTRFVNVEDEGTDFKDFDIVAAYPYGSRKIPSSYERIPGYIEDVSEMGVDVVDSIEELLDMVDYVLLLTNDGNPRYEQALQVMEAGKTMFVDKPVAASLKDTIAIMDASREYDVPIFSSSGLRYVETTQSVRNDNKVGKVLGADAFTPSIREETHPDLFWYGIHGVETLFTVLKTGCKHVTRKSSEHTDIVVGTWEDEVLGVLRGTREGSRGYGGTAYGTDDILVLGGFTGYHGLVKHFIDFFKTGNPPVSLEETLEIYAFMEAADESKRRGGDAVTLEEVIDKARS</sequence>
<feature type="domain" description="Gfo/Idh/MocA-like oxidoreductase N-terminal" evidence="1">
    <location>
        <begin position="42"/>
        <end position="169"/>
    </location>
</feature>
<dbReference type="RefSeq" id="WP_210513433.1">
    <property type="nucleotide sequence ID" value="NZ_JAFIDN010000019.1"/>
</dbReference>
<dbReference type="Gene3D" id="3.40.50.720">
    <property type="entry name" value="NAD(P)-binding Rossmann-like Domain"/>
    <property type="match status" value="1"/>
</dbReference>
<evidence type="ECO:0000313" key="2">
    <source>
        <dbReference type="EMBL" id="MBP3193973.1"/>
    </source>
</evidence>
<accession>A0A8J7SBE3</accession>
<comment type="caution">
    <text evidence="2">The sequence shown here is derived from an EMBL/GenBank/DDBJ whole genome shotgun (WGS) entry which is preliminary data.</text>
</comment>
<name>A0A8J7SBE3_9BACT</name>
<dbReference type="PROSITE" id="PS51318">
    <property type="entry name" value="TAT"/>
    <property type="match status" value="1"/>
</dbReference>
<dbReference type="SUPFAM" id="SSF51735">
    <property type="entry name" value="NAD(P)-binding Rossmann-fold domains"/>
    <property type="match status" value="1"/>
</dbReference>